<proteinExistence type="predicted"/>
<comment type="caution">
    <text evidence="2">The sequence shown here is derived from an EMBL/GenBank/DDBJ whole genome shotgun (WGS) entry which is preliminary data.</text>
</comment>
<dbReference type="Pfam" id="PF12138">
    <property type="entry name" value="Spherulin4"/>
    <property type="match status" value="1"/>
</dbReference>
<feature type="chain" id="PRO_5047399171" description="Subtilisin" evidence="1">
    <location>
        <begin position="19"/>
        <end position="463"/>
    </location>
</feature>
<evidence type="ECO:0008006" key="4">
    <source>
        <dbReference type="Google" id="ProtNLM"/>
    </source>
</evidence>
<evidence type="ECO:0000313" key="2">
    <source>
        <dbReference type="EMBL" id="CAK0796649.1"/>
    </source>
</evidence>
<accession>A0ABN9PXC0</accession>
<keyword evidence="3" id="KW-1185">Reference proteome</keyword>
<dbReference type="Proteomes" id="UP001189429">
    <property type="component" value="Unassembled WGS sequence"/>
</dbReference>
<gene>
    <name evidence="2" type="ORF">PCOR1329_LOCUS5971</name>
</gene>
<dbReference type="InterPro" id="IPR021986">
    <property type="entry name" value="Spherulin4"/>
</dbReference>
<dbReference type="PANTHER" id="PTHR35040:SF7">
    <property type="entry name" value="FIBRONECTIN TYPE-III DOMAIN-CONTAINING PROTEIN-RELATED"/>
    <property type="match status" value="1"/>
</dbReference>
<sequence length="463" mass="50094">MQFAVSAVLVIAIGFREAICMDLVVPLYKWPDLGQHDSMYDAVANSPVQTVAIINPTNGDSNQCAGTEPHDTTWRSVVELFDGRPLVKTIGYVYTKWGNRPRAHVEASIDRYFACWRVSGIFIDEASTDTSLCSGNGSYYKELYSYIISKNTAAEVVINPGTGVDFDVWRHCSTRAMVAEVPMVAEAPASSWVSEFRTSGHFNPQGSTATYPAGYAIVLVYGVPTEVQMQEVVRQAACESITNAGGIMVLSEGGSNSLPTYDQLPEYFLQEAEYITSSWSAMCPKYPGMNSYTLAPVGGVCWWNTSDNNCEQCHAGSFQCSWTGCYKHQCSPPGGGACSNPCLNSHTLAPTGAPCWWNTSDTSCELCTEGSNQCSWSGCYKHQCSPADGSACSSPCLNSYTLAPSGAPCWWNSSDLNCEVCALGSNQCSWSGCYKHQCSPNTDASACTNECDTSRRLRGSPSV</sequence>
<evidence type="ECO:0000313" key="3">
    <source>
        <dbReference type="Proteomes" id="UP001189429"/>
    </source>
</evidence>
<evidence type="ECO:0000256" key="1">
    <source>
        <dbReference type="SAM" id="SignalP"/>
    </source>
</evidence>
<organism evidence="2 3">
    <name type="scientific">Prorocentrum cordatum</name>
    <dbReference type="NCBI Taxonomy" id="2364126"/>
    <lineage>
        <taxon>Eukaryota</taxon>
        <taxon>Sar</taxon>
        <taxon>Alveolata</taxon>
        <taxon>Dinophyceae</taxon>
        <taxon>Prorocentrales</taxon>
        <taxon>Prorocentraceae</taxon>
        <taxon>Prorocentrum</taxon>
    </lineage>
</organism>
<protein>
    <recommendedName>
        <fullName evidence="4">Subtilisin</fullName>
    </recommendedName>
</protein>
<name>A0ABN9PXC0_9DINO</name>
<reference evidence="2" key="1">
    <citation type="submission" date="2023-10" db="EMBL/GenBank/DDBJ databases">
        <authorList>
            <person name="Chen Y."/>
            <person name="Shah S."/>
            <person name="Dougan E. K."/>
            <person name="Thang M."/>
            <person name="Chan C."/>
        </authorList>
    </citation>
    <scope>NUCLEOTIDE SEQUENCE [LARGE SCALE GENOMIC DNA]</scope>
</reference>
<feature type="signal peptide" evidence="1">
    <location>
        <begin position="1"/>
        <end position="18"/>
    </location>
</feature>
<dbReference type="PANTHER" id="PTHR35040">
    <property type="match status" value="1"/>
</dbReference>
<keyword evidence="1" id="KW-0732">Signal</keyword>
<dbReference type="EMBL" id="CAUYUJ010001587">
    <property type="protein sequence ID" value="CAK0796649.1"/>
    <property type="molecule type" value="Genomic_DNA"/>
</dbReference>